<dbReference type="Pfam" id="PF00780">
    <property type="entry name" value="CNH"/>
    <property type="match status" value="1"/>
</dbReference>
<keyword evidence="2" id="KW-0813">Transport</keyword>
<dbReference type="STRING" id="157652.A0A371H8U3"/>
<dbReference type="PANTHER" id="PTHR12894">
    <property type="entry name" value="CNH DOMAIN CONTAINING"/>
    <property type="match status" value="1"/>
</dbReference>
<protein>
    <submittedName>
        <fullName evidence="7">Vam6/Vps39-like protein</fullName>
    </submittedName>
</protein>
<dbReference type="InterPro" id="IPR032914">
    <property type="entry name" value="Vam6/VPS39/TRAP1"/>
</dbReference>
<dbReference type="AlphaFoldDB" id="A0A371H8U3"/>
<dbReference type="InterPro" id="IPR036322">
    <property type="entry name" value="WD40_repeat_dom_sf"/>
</dbReference>
<keyword evidence="3" id="KW-0963">Cytoplasm</keyword>
<dbReference type="SUPFAM" id="SSF50978">
    <property type="entry name" value="WD40 repeat-like"/>
    <property type="match status" value="1"/>
</dbReference>
<dbReference type="InterPro" id="IPR001180">
    <property type="entry name" value="CNH_dom"/>
</dbReference>
<sequence length="993" mass="110418">MVHSAYDCLQLVRECPAKIESIESYGSKLLVGCSDGSLRIFAPETESYDGSKAYALEKNLAGFAKKAVLSLTVVESREFLISLSESIAFHRLPSFETIAVITKAKGANVFCWDHRRGFLCFARQKRVYVFRHDGGRGFVEVKEFGVVDTVKSMCWCGENICLGIRREYVILNASNGALSEVFTAGRLAPPLVVSLPSGELLLGKENIGVFVDQNGKLLPEGRICWSEAPLEVVIQKPYAIALLPRFVEIRSLRAPYPLIQTVVLRNVRHLCQSNNSVMLAMDNSVHGLFPVPLGAQIVQLTASGNFEEALSLCKLLPPEDSSLRAAKEGSIHIRYAHYLFDNESYEEAMEHFLASQVDITYVLSLYPSIILPKTTVIVHELEKLDIYGDASYLSRGSSGASDDMEPSSTSDEHAVLESKKMNHNMLMALIKYLQKKRYSFIEKATAEGTEEVVLDAVGDNFASYNRLKKTNKGRGSIPVSSGAREMASILDTALLQALLLTGQSSVALELLTGVNYCDLKICEEILRKGNHHVALLELYKHNSLHREALELLHMLVDESKSSQSEITQRFKPEDIVEYLKPLCGTDPILVLEFSMLVLESCPSQTIELFLSGNIPADMVSSYLKKHSPNMQARYLELMLAMNENAVSGYLQNEMVHIYLSEVLDWHADLSAQQNWDEKDRSPTRKKLLSALESISGYNPEALLKRLPPDALYEERAILFGKMNQHELALSLYVQKLNAPDLALSYCDRVYESTHQQSAKYSSNIYLVLLQIYLNPRRATAGFEKKITNLLSPQNKAVPKLTSTPSIRSRSRGAKKIAAIEGAEDTKVGLGSTDSGRSDGDADEYTEGGSTIMLDEVLDLLSRRWDRINGAQALKLLPKETKLQDLLSFLGPLLRKSSEMYRNCSVIKSLRQSENLQGGFVGLEAVVVKDELFSQRKAVVKITGDSMCSLCHKKIGTSVFAVYPNGSTLVHFVCFRDSQNMKAVGKGSQLRKRL</sequence>
<comment type="caution">
    <text evidence="7">The sequence shown here is derived from an EMBL/GenBank/DDBJ whole genome shotgun (WGS) entry which is preliminary data.</text>
</comment>
<keyword evidence="4" id="KW-0653">Protein transport</keyword>
<evidence type="ECO:0000259" key="6">
    <source>
        <dbReference type="PROSITE" id="PS50219"/>
    </source>
</evidence>
<feature type="domain" description="CNH" evidence="6">
    <location>
        <begin position="16"/>
        <end position="277"/>
    </location>
</feature>
<dbReference type="PANTHER" id="PTHR12894:SF27">
    <property type="entry name" value="TRANSFORMING GROWTH FACTOR-BETA RECEPTOR-ASSOCIATED PROTEIN 1"/>
    <property type="match status" value="1"/>
</dbReference>
<reference evidence="7" key="1">
    <citation type="submission" date="2018-05" db="EMBL/GenBank/DDBJ databases">
        <title>Draft genome of Mucuna pruriens seed.</title>
        <authorList>
            <person name="Nnadi N.E."/>
            <person name="Vos R."/>
            <person name="Hasami M.H."/>
            <person name="Devisetty U.K."/>
            <person name="Aguiy J.C."/>
        </authorList>
    </citation>
    <scope>NUCLEOTIDE SEQUENCE [LARGE SCALE GENOMIC DNA]</scope>
    <source>
        <strain evidence="7">JCA_2017</strain>
    </source>
</reference>
<evidence type="ECO:0000313" key="8">
    <source>
        <dbReference type="Proteomes" id="UP000257109"/>
    </source>
</evidence>
<organism evidence="7 8">
    <name type="scientific">Mucuna pruriens</name>
    <name type="common">Velvet bean</name>
    <name type="synonym">Dolichos pruriens</name>
    <dbReference type="NCBI Taxonomy" id="157652"/>
    <lineage>
        <taxon>Eukaryota</taxon>
        <taxon>Viridiplantae</taxon>
        <taxon>Streptophyta</taxon>
        <taxon>Embryophyta</taxon>
        <taxon>Tracheophyta</taxon>
        <taxon>Spermatophyta</taxon>
        <taxon>Magnoliopsida</taxon>
        <taxon>eudicotyledons</taxon>
        <taxon>Gunneridae</taxon>
        <taxon>Pentapetalae</taxon>
        <taxon>rosids</taxon>
        <taxon>fabids</taxon>
        <taxon>Fabales</taxon>
        <taxon>Fabaceae</taxon>
        <taxon>Papilionoideae</taxon>
        <taxon>50 kb inversion clade</taxon>
        <taxon>NPAAA clade</taxon>
        <taxon>indigoferoid/millettioid clade</taxon>
        <taxon>Phaseoleae</taxon>
        <taxon>Mucuna</taxon>
    </lineage>
</organism>
<proteinExistence type="predicted"/>
<dbReference type="Pfam" id="PF10367">
    <property type="entry name" value="zf-Vps39_C"/>
    <property type="match status" value="1"/>
</dbReference>
<accession>A0A371H8U3</accession>
<dbReference type="InterPro" id="IPR019453">
    <property type="entry name" value="VPS39/TGFA1_Znf"/>
</dbReference>
<dbReference type="GO" id="GO:0034058">
    <property type="term" value="P:endosomal vesicle fusion"/>
    <property type="evidence" value="ECO:0007669"/>
    <property type="project" value="TreeGrafter"/>
</dbReference>
<gene>
    <name evidence="7" type="primary">Vps39</name>
    <name evidence="7" type="ORF">CR513_17909</name>
</gene>
<evidence type="ECO:0000256" key="5">
    <source>
        <dbReference type="PROSITE-ProRule" id="PRU01006"/>
    </source>
</evidence>
<evidence type="ECO:0000256" key="3">
    <source>
        <dbReference type="ARBA" id="ARBA00022490"/>
    </source>
</evidence>
<evidence type="ECO:0000313" key="7">
    <source>
        <dbReference type="EMBL" id="RDX99093.1"/>
    </source>
</evidence>
<dbReference type="GO" id="GO:0006914">
    <property type="term" value="P:autophagy"/>
    <property type="evidence" value="ECO:0007669"/>
    <property type="project" value="TreeGrafter"/>
</dbReference>
<keyword evidence="8" id="KW-1185">Reference proteome</keyword>
<name>A0A371H8U3_MUCPR</name>
<dbReference type="GO" id="GO:0016020">
    <property type="term" value="C:membrane"/>
    <property type="evidence" value="ECO:0007669"/>
    <property type="project" value="TreeGrafter"/>
</dbReference>
<dbReference type="PROSITE" id="PS50236">
    <property type="entry name" value="CHCR"/>
    <property type="match status" value="1"/>
</dbReference>
<dbReference type="EMBL" id="QJKJ01003307">
    <property type="protein sequence ID" value="RDX99093.1"/>
    <property type="molecule type" value="Genomic_DNA"/>
</dbReference>
<evidence type="ECO:0000256" key="1">
    <source>
        <dbReference type="ARBA" id="ARBA00004496"/>
    </source>
</evidence>
<evidence type="ECO:0000256" key="4">
    <source>
        <dbReference type="ARBA" id="ARBA00022927"/>
    </source>
</evidence>
<dbReference type="InterPro" id="IPR019452">
    <property type="entry name" value="VPS39/TGF_beta_rcpt-assoc_1"/>
</dbReference>
<dbReference type="Proteomes" id="UP000257109">
    <property type="component" value="Unassembled WGS sequence"/>
</dbReference>
<feature type="repeat" description="CHCR" evidence="5">
    <location>
        <begin position="593"/>
        <end position="777"/>
    </location>
</feature>
<dbReference type="PROSITE" id="PS50219">
    <property type="entry name" value="CNH"/>
    <property type="match status" value="1"/>
</dbReference>
<dbReference type="OrthoDB" id="5325112at2759"/>
<evidence type="ECO:0000256" key="2">
    <source>
        <dbReference type="ARBA" id="ARBA00022448"/>
    </source>
</evidence>
<dbReference type="GO" id="GO:0006886">
    <property type="term" value="P:intracellular protein transport"/>
    <property type="evidence" value="ECO:0007669"/>
    <property type="project" value="UniProtKB-UniRule"/>
</dbReference>
<dbReference type="GO" id="GO:0005737">
    <property type="term" value="C:cytoplasm"/>
    <property type="evidence" value="ECO:0007669"/>
    <property type="project" value="UniProtKB-SubCell"/>
</dbReference>
<dbReference type="Pfam" id="PF10366">
    <property type="entry name" value="Vps39_1"/>
    <property type="match status" value="1"/>
</dbReference>
<dbReference type="InterPro" id="IPR000547">
    <property type="entry name" value="Clathrin_H-chain/VPS_repeat"/>
</dbReference>
<comment type="subcellular location">
    <subcellularLocation>
        <location evidence="1">Cytoplasm</location>
    </subcellularLocation>
</comment>